<evidence type="ECO:0000256" key="4">
    <source>
        <dbReference type="ARBA" id="ARBA00022692"/>
    </source>
</evidence>
<gene>
    <name evidence="14" type="ORF">FWILDA_LOCUS9533</name>
</gene>
<evidence type="ECO:0000256" key="7">
    <source>
        <dbReference type="ARBA" id="ARBA00022833"/>
    </source>
</evidence>
<keyword evidence="6 11" id="KW-0378">Hydrolase</keyword>
<sequence length="182" mass="20745">MPEVGVYPSQEINAFATGPAGNTLIAFSTNLINTMNPQEIRGVVGHELSHLIHYDIARILLMQGIFDILHLMLSVLIASWLFQPSEEERRTGELNLIKIFFKMILFQIITAILRLIVVDGIDLTEDENTKTTGEPNSVALLKFNPEKKKRSLLDLFRTHPTLEQRIERLEKLKRQRTLSGII</sequence>
<feature type="transmembrane region" description="Helical" evidence="12">
    <location>
        <begin position="94"/>
        <end position="117"/>
    </location>
</feature>
<evidence type="ECO:0000256" key="2">
    <source>
        <dbReference type="ARBA" id="ARBA00022475"/>
    </source>
</evidence>
<comment type="subcellular location">
    <subcellularLocation>
        <location evidence="1">Cell membrane</location>
        <topology evidence="1">Multi-pass membrane protein</topology>
    </subcellularLocation>
</comment>
<dbReference type="GO" id="GO:0006508">
    <property type="term" value="P:proteolysis"/>
    <property type="evidence" value="ECO:0007669"/>
    <property type="project" value="UniProtKB-KW"/>
</dbReference>
<dbReference type="InterPro" id="IPR050083">
    <property type="entry name" value="HtpX_protease"/>
</dbReference>
<evidence type="ECO:0000259" key="13">
    <source>
        <dbReference type="Pfam" id="PF01435"/>
    </source>
</evidence>
<protein>
    <submittedName>
        <fullName evidence="14">6196_t:CDS:1</fullName>
    </submittedName>
</protein>
<evidence type="ECO:0000256" key="12">
    <source>
        <dbReference type="SAM" id="Phobius"/>
    </source>
</evidence>
<keyword evidence="4 12" id="KW-0812">Transmembrane</keyword>
<dbReference type="Gene3D" id="3.30.2010.10">
    <property type="entry name" value="Metalloproteases ('zincins'), catalytic domain"/>
    <property type="match status" value="1"/>
</dbReference>
<evidence type="ECO:0000256" key="10">
    <source>
        <dbReference type="ARBA" id="ARBA00023136"/>
    </source>
</evidence>
<keyword evidence="2" id="KW-1003">Cell membrane</keyword>
<evidence type="ECO:0000256" key="6">
    <source>
        <dbReference type="ARBA" id="ARBA00022801"/>
    </source>
</evidence>
<evidence type="ECO:0000256" key="9">
    <source>
        <dbReference type="ARBA" id="ARBA00023049"/>
    </source>
</evidence>
<evidence type="ECO:0000256" key="8">
    <source>
        <dbReference type="ARBA" id="ARBA00022989"/>
    </source>
</evidence>
<dbReference type="OrthoDB" id="2415874at2759"/>
<keyword evidence="8 12" id="KW-1133">Transmembrane helix</keyword>
<evidence type="ECO:0000256" key="11">
    <source>
        <dbReference type="RuleBase" id="RU003983"/>
    </source>
</evidence>
<keyword evidence="3 11" id="KW-0645">Protease</keyword>
<dbReference type="InterPro" id="IPR001915">
    <property type="entry name" value="Peptidase_M48"/>
</dbReference>
<comment type="caution">
    <text evidence="14">The sequence shown here is derived from an EMBL/GenBank/DDBJ whole genome shotgun (WGS) entry which is preliminary data.</text>
</comment>
<dbReference type="GO" id="GO:0046872">
    <property type="term" value="F:metal ion binding"/>
    <property type="evidence" value="ECO:0007669"/>
    <property type="project" value="UniProtKB-KW"/>
</dbReference>
<accession>A0A9W4SSV9</accession>
<comment type="cofactor">
    <cofactor evidence="11">
        <name>Zn(2+)</name>
        <dbReference type="ChEBI" id="CHEBI:29105"/>
    </cofactor>
    <text evidence="11">Binds 1 zinc ion per subunit.</text>
</comment>
<dbReference type="Proteomes" id="UP001153678">
    <property type="component" value="Unassembled WGS sequence"/>
</dbReference>
<evidence type="ECO:0000256" key="1">
    <source>
        <dbReference type="ARBA" id="ARBA00004651"/>
    </source>
</evidence>
<dbReference type="GO" id="GO:0004222">
    <property type="term" value="F:metalloendopeptidase activity"/>
    <property type="evidence" value="ECO:0007669"/>
    <property type="project" value="InterPro"/>
</dbReference>
<keyword evidence="10 12" id="KW-0472">Membrane</keyword>
<proteinExistence type="inferred from homology"/>
<reference evidence="14" key="1">
    <citation type="submission" date="2022-08" db="EMBL/GenBank/DDBJ databases">
        <authorList>
            <person name="Kallberg Y."/>
            <person name="Tangrot J."/>
            <person name="Rosling A."/>
        </authorList>
    </citation>
    <scope>NUCLEOTIDE SEQUENCE</scope>
    <source>
        <strain evidence="14">Wild A</strain>
    </source>
</reference>
<keyword evidence="9 11" id="KW-0482">Metalloprotease</keyword>
<comment type="similarity">
    <text evidence="11">Belongs to the peptidase M48 family.</text>
</comment>
<evidence type="ECO:0000313" key="14">
    <source>
        <dbReference type="EMBL" id="CAI2180340.1"/>
    </source>
</evidence>
<keyword evidence="15" id="KW-1185">Reference proteome</keyword>
<feature type="domain" description="Peptidase M48" evidence="13">
    <location>
        <begin position="5"/>
        <end position="172"/>
    </location>
</feature>
<dbReference type="AlphaFoldDB" id="A0A9W4SSV9"/>
<dbReference type="Pfam" id="PF01435">
    <property type="entry name" value="Peptidase_M48"/>
    <property type="match status" value="1"/>
</dbReference>
<dbReference type="EMBL" id="CAMKVN010002269">
    <property type="protein sequence ID" value="CAI2180340.1"/>
    <property type="molecule type" value="Genomic_DNA"/>
</dbReference>
<evidence type="ECO:0000256" key="3">
    <source>
        <dbReference type="ARBA" id="ARBA00022670"/>
    </source>
</evidence>
<evidence type="ECO:0000256" key="5">
    <source>
        <dbReference type="ARBA" id="ARBA00022723"/>
    </source>
</evidence>
<organism evidence="14 15">
    <name type="scientific">Funneliformis geosporum</name>
    <dbReference type="NCBI Taxonomy" id="1117311"/>
    <lineage>
        <taxon>Eukaryota</taxon>
        <taxon>Fungi</taxon>
        <taxon>Fungi incertae sedis</taxon>
        <taxon>Mucoromycota</taxon>
        <taxon>Glomeromycotina</taxon>
        <taxon>Glomeromycetes</taxon>
        <taxon>Glomerales</taxon>
        <taxon>Glomeraceae</taxon>
        <taxon>Funneliformis</taxon>
    </lineage>
</organism>
<evidence type="ECO:0000313" key="15">
    <source>
        <dbReference type="Proteomes" id="UP001153678"/>
    </source>
</evidence>
<feature type="transmembrane region" description="Helical" evidence="12">
    <location>
        <begin position="59"/>
        <end position="82"/>
    </location>
</feature>
<name>A0A9W4SSV9_9GLOM</name>
<dbReference type="PANTHER" id="PTHR43221">
    <property type="entry name" value="PROTEASE HTPX"/>
    <property type="match status" value="1"/>
</dbReference>
<keyword evidence="5" id="KW-0479">Metal-binding</keyword>
<dbReference type="PANTHER" id="PTHR43221:SF1">
    <property type="entry name" value="PROTEASE HTPX"/>
    <property type="match status" value="1"/>
</dbReference>
<keyword evidence="7 11" id="KW-0862">Zinc</keyword>
<dbReference type="GO" id="GO:0005886">
    <property type="term" value="C:plasma membrane"/>
    <property type="evidence" value="ECO:0007669"/>
    <property type="project" value="UniProtKB-SubCell"/>
</dbReference>